<dbReference type="EMBL" id="CAAGRJ010001845">
    <property type="protein sequence ID" value="VFV19837.1"/>
    <property type="molecule type" value="Genomic_DNA"/>
</dbReference>
<feature type="non-terminal residue" evidence="23">
    <location>
        <position position="203"/>
    </location>
</feature>
<feature type="domain" description="Glyceraldehyde 3-phosphate dehydrogenase catalytic" evidence="22">
    <location>
        <begin position="53"/>
        <end position="149"/>
    </location>
</feature>
<dbReference type="Pfam" id="PF02800">
    <property type="entry name" value="Gp_dh_C"/>
    <property type="match status" value="1"/>
</dbReference>
<dbReference type="GO" id="GO:0005634">
    <property type="term" value="C:nucleus"/>
    <property type="evidence" value="ECO:0007669"/>
    <property type="project" value="UniProtKB-SubCell"/>
</dbReference>
<dbReference type="PRINTS" id="PR00078">
    <property type="entry name" value="G3PDHDRGNASE"/>
</dbReference>
<evidence type="ECO:0000256" key="5">
    <source>
        <dbReference type="ARBA" id="ARBA00007406"/>
    </source>
</evidence>
<evidence type="ECO:0000256" key="19">
    <source>
        <dbReference type="ARBA" id="ARBA00046997"/>
    </source>
</evidence>
<evidence type="ECO:0000256" key="17">
    <source>
        <dbReference type="ARBA" id="ARBA00023242"/>
    </source>
</evidence>
<protein>
    <recommendedName>
        <fullName evidence="7">Glyceraldehyde-3-phosphate dehydrogenase</fullName>
        <ecNumber evidence="6">1.2.1.12</ecNumber>
    </recommendedName>
    <alternativeName>
        <fullName evidence="18">Peptidyl-cysteine S-nitrosylase GAPDH</fullName>
    </alternativeName>
</protein>
<evidence type="ECO:0000256" key="21">
    <source>
        <dbReference type="ARBA" id="ARBA00048005"/>
    </source>
</evidence>
<reference evidence="23 24" key="1">
    <citation type="submission" date="2019-01" db="EMBL/GenBank/DDBJ databases">
        <authorList>
            <person name="Alioto T."/>
            <person name="Alioto T."/>
        </authorList>
    </citation>
    <scope>NUCLEOTIDE SEQUENCE [LARGE SCALE GENOMIC DNA]</scope>
</reference>
<comment type="subunit">
    <text evidence="19">Homotetramer. Interacts with TPPP; the interaction is direct. Interacts (when S-nitrosylated) with SIAH1; leading to nuclear translocation. Interacts with RILPL1/GOSPEL, leading to prevent the interaction between GAPDH and SIAH1 and prevent nuclear translocation. Interacts with CHP1; the interaction increases the binding of CHP1 with microtubules. Associates with microtubules. Interacts with EIF1AD, USP25, PRKCI and WARS1. Interacts with phosphorylated RPL13A; inhibited by oxidatively-modified low-densitity lipoprotein (LDL(ox)). Component of the GAIT complex. Interacts with FKBP6; leading to inhibit GAPDH catalytic activity. Interacts with TRAF2, promoting TRAF2 ubiquitination. Interacts with TRAF3, promoting TRAF3 ubiquitination.</text>
</comment>
<dbReference type="InterPro" id="IPR020831">
    <property type="entry name" value="GlycerAld/Erythrose_P_DH"/>
</dbReference>
<comment type="similarity">
    <text evidence="5">Belongs to the glyceraldehyde-3-phosphate dehydrogenase family.</text>
</comment>
<gene>
    <name evidence="23" type="ORF">LYPA_23C023246</name>
</gene>
<dbReference type="AlphaFoldDB" id="A0A485MHE7"/>
<dbReference type="SUPFAM" id="SSF55347">
    <property type="entry name" value="Glyceraldehyde-3-phosphate dehydrogenase-like, C-terminal domain"/>
    <property type="match status" value="1"/>
</dbReference>
<evidence type="ECO:0000256" key="1">
    <source>
        <dbReference type="ARBA" id="ARBA00004123"/>
    </source>
</evidence>
<accession>A0A485MHE7</accession>
<keyword evidence="8" id="KW-0963">Cytoplasm</keyword>
<dbReference type="InterPro" id="IPR036291">
    <property type="entry name" value="NAD(P)-bd_dom_sf"/>
</dbReference>
<evidence type="ECO:0000256" key="4">
    <source>
        <dbReference type="ARBA" id="ARBA00004869"/>
    </source>
</evidence>
<dbReference type="GO" id="GO:0005856">
    <property type="term" value="C:cytoskeleton"/>
    <property type="evidence" value="ECO:0007669"/>
    <property type="project" value="UniProtKB-SubCell"/>
</dbReference>
<dbReference type="Gene3D" id="3.30.360.10">
    <property type="entry name" value="Dihydrodipicolinate Reductase, domain 2"/>
    <property type="match status" value="1"/>
</dbReference>
<evidence type="ECO:0000256" key="3">
    <source>
        <dbReference type="ARBA" id="ARBA00004514"/>
    </source>
</evidence>
<evidence type="ECO:0000256" key="12">
    <source>
        <dbReference type="ARBA" id="ARBA00022845"/>
    </source>
</evidence>
<dbReference type="SUPFAM" id="SSF51735">
    <property type="entry name" value="NAD(P)-binding Rossmann-fold domains"/>
    <property type="match status" value="1"/>
</dbReference>
<dbReference type="PANTHER" id="PTHR10836">
    <property type="entry name" value="GLYCERALDEHYDE 3-PHOSPHATE DEHYDROGENASE"/>
    <property type="match status" value="1"/>
</dbReference>
<dbReference type="GO" id="GO:0006915">
    <property type="term" value="P:apoptotic process"/>
    <property type="evidence" value="ECO:0007669"/>
    <property type="project" value="UniProtKB-KW"/>
</dbReference>
<dbReference type="Proteomes" id="UP000386466">
    <property type="component" value="Unassembled WGS sequence"/>
</dbReference>
<keyword evidence="12" id="KW-0810">Translation regulation</keyword>
<dbReference type="PROSITE" id="PS00071">
    <property type="entry name" value="GAPDH"/>
    <property type="match status" value="1"/>
</dbReference>
<evidence type="ECO:0000256" key="14">
    <source>
        <dbReference type="ARBA" id="ARBA00023027"/>
    </source>
</evidence>
<keyword evidence="10" id="KW-0053">Apoptosis</keyword>
<evidence type="ECO:0000256" key="16">
    <source>
        <dbReference type="ARBA" id="ARBA00023212"/>
    </source>
</evidence>
<evidence type="ECO:0000256" key="10">
    <source>
        <dbReference type="ARBA" id="ARBA00022703"/>
    </source>
</evidence>
<evidence type="ECO:0000313" key="23">
    <source>
        <dbReference type="EMBL" id="VFV19837.1"/>
    </source>
</evidence>
<dbReference type="EC" id="1.2.1.12" evidence="6"/>
<sequence length="203" mass="22000">MEKSGVHSKVWAKRVIIPAPSADASTFVMGLNHEKYDDSLKIASNASCTTNCLAPLGNIIHDNFCIVKRLMTTVHATTATQKTVDGPFGKLWRDGRGAAQNIIPAFTGTAKAVGKVILELNEKLPGVVFRIPIPNMSIVDLTCCPEKAAKHLMTSRRCDIYFSTFDAGTSIALSDSVKLISCYDNEFGHSNSVVDLMVHMASK</sequence>
<dbReference type="GO" id="GO:0016740">
    <property type="term" value="F:transferase activity"/>
    <property type="evidence" value="ECO:0007669"/>
    <property type="project" value="UniProtKB-KW"/>
</dbReference>
<proteinExistence type="inferred from homology"/>
<evidence type="ECO:0000313" key="24">
    <source>
        <dbReference type="Proteomes" id="UP000386466"/>
    </source>
</evidence>
<evidence type="ECO:0000259" key="22">
    <source>
        <dbReference type="Pfam" id="PF02800"/>
    </source>
</evidence>
<evidence type="ECO:0000256" key="20">
    <source>
        <dbReference type="ARBA" id="ARBA00047698"/>
    </source>
</evidence>
<evidence type="ECO:0000256" key="11">
    <source>
        <dbReference type="ARBA" id="ARBA00022799"/>
    </source>
</evidence>
<dbReference type="InterPro" id="IPR020829">
    <property type="entry name" value="GlycerAld_3-P_DH_cat"/>
</dbReference>
<evidence type="ECO:0000256" key="8">
    <source>
        <dbReference type="ARBA" id="ARBA00022490"/>
    </source>
</evidence>
<evidence type="ECO:0000256" key="7">
    <source>
        <dbReference type="ARBA" id="ARBA00021022"/>
    </source>
</evidence>
<dbReference type="GO" id="GO:0004365">
    <property type="term" value="F:glyceraldehyde-3-phosphate dehydrogenase (NAD+) (phosphorylating) activity"/>
    <property type="evidence" value="ECO:0007669"/>
    <property type="project" value="UniProtKB-EC"/>
</dbReference>
<comment type="subcellular location">
    <subcellularLocation>
        <location evidence="2">Cytoplasm</location>
        <location evidence="2">Cytoskeleton</location>
    </subcellularLocation>
    <subcellularLocation>
        <location evidence="3">Cytoplasm</location>
        <location evidence="3">Cytosol</location>
    </subcellularLocation>
    <subcellularLocation>
        <location evidence="1">Nucleus</location>
    </subcellularLocation>
</comment>
<comment type="pathway">
    <text evidence="4">Carbohydrate degradation; glycolysis; pyruvate from D-glyceraldehyde 3-phosphate: step 1/5.</text>
</comment>
<evidence type="ECO:0000256" key="9">
    <source>
        <dbReference type="ARBA" id="ARBA00022679"/>
    </source>
</evidence>
<keyword evidence="14" id="KW-0520">NAD</keyword>
<comment type="catalytic activity">
    <reaction evidence="21">
        <text>S-nitroso-L-cysteinyl-[GAPDH] + L-cysteinyl-[protein] = L-cysteinyl-[GAPDH] + S-nitroso-L-cysteinyl-[protein]</text>
        <dbReference type="Rhea" id="RHEA:66684"/>
        <dbReference type="Rhea" id="RHEA-COMP:10131"/>
        <dbReference type="Rhea" id="RHEA-COMP:17089"/>
        <dbReference type="Rhea" id="RHEA-COMP:17090"/>
        <dbReference type="Rhea" id="RHEA-COMP:17091"/>
        <dbReference type="ChEBI" id="CHEBI:29950"/>
        <dbReference type="ChEBI" id="CHEBI:149494"/>
    </reaction>
    <physiologicalReaction direction="left-to-right" evidence="21">
        <dbReference type="Rhea" id="RHEA:66685"/>
    </physiologicalReaction>
</comment>
<dbReference type="PANTHER" id="PTHR10836:SF111">
    <property type="entry name" value="GLYCERALDEHYDE-3-PHOSPHATE DEHYDROGENASE"/>
    <property type="match status" value="1"/>
</dbReference>
<comment type="catalytic activity">
    <reaction evidence="20">
        <text>D-glyceraldehyde 3-phosphate + phosphate + NAD(+) = (2R)-3-phospho-glyceroyl phosphate + NADH + H(+)</text>
        <dbReference type="Rhea" id="RHEA:10300"/>
        <dbReference type="ChEBI" id="CHEBI:15378"/>
        <dbReference type="ChEBI" id="CHEBI:43474"/>
        <dbReference type="ChEBI" id="CHEBI:57540"/>
        <dbReference type="ChEBI" id="CHEBI:57604"/>
        <dbReference type="ChEBI" id="CHEBI:57945"/>
        <dbReference type="ChEBI" id="CHEBI:59776"/>
        <dbReference type="EC" id="1.2.1.12"/>
    </reaction>
</comment>
<keyword evidence="9" id="KW-0808">Transferase</keyword>
<organism evidence="23 24">
    <name type="scientific">Lynx pardinus</name>
    <name type="common">Iberian lynx</name>
    <name type="synonym">Felis pardina</name>
    <dbReference type="NCBI Taxonomy" id="191816"/>
    <lineage>
        <taxon>Eukaryota</taxon>
        <taxon>Metazoa</taxon>
        <taxon>Chordata</taxon>
        <taxon>Craniata</taxon>
        <taxon>Vertebrata</taxon>
        <taxon>Euteleostomi</taxon>
        <taxon>Mammalia</taxon>
        <taxon>Eutheria</taxon>
        <taxon>Laurasiatheria</taxon>
        <taxon>Carnivora</taxon>
        <taxon>Feliformia</taxon>
        <taxon>Felidae</taxon>
        <taxon>Felinae</taxon>
        <taxon>Lynx</taxon>
    </lineage>
</organism>
<dbReference type="InterPro" id="IPR020830">
    <property type="entry name" value="GlycerAld_3-P_DH_AS"/>
</dbReference>
<keyword evidence="17" id="KW-0539">Nucleus</keyword>
<evidence type="ECO:0000256" key="6">
    <source>
        <dbReference type="ARBA" id="ARBA00013119"/>
    </source>
</evidence>
<dbReference type="GO" id="GO:0006417">
    <property type="term" value="P:regulation of translation"/>
    <property type="evidence" value="ECO:0007669"/>
    <property type="project" value="UniProtKB-KW"/>
</dbReference>
<keyword evidence="24" id="KW-1185">Reference proteome</keyword>
<evidence type="ECO:0000256" key="18">
    <source>
        <dbReference type="ARBA" id="ARBA00031890"/>
    </source>
</evidence>
<dbReference type="GO" id="GO:0006096">
    <property type="term" value="P:glycolytic process"/>
    <property type="evidence" value="ECO:0007669"/>
    <property type="project" value="UniProtKB-KW"/>
</dbReference>
<evidence type="ECO:0000256" key="15">
    <source>
        <dbReference type="ARBA" id="ARBA00023152"/>
    </source>
</evidence>
<keyword evidence="15" id="KW-0324">Glycolysis</keyword>
<keyword evidence="11" id="KW-0702">S-nitrosylation</keyword>
<keyword evidence="16" id="KW-0206">Cytoskeleton</keyword>
<name>A0A485MHE7_LYNPA</name>
<keyword evidence="13" id="KW-0560">Oxidoreductase</keyword>
<evidence type="ECO:0000256" key="2">
    <source>
        <dbReference type="ARBA" id="ARBA00004245"/>
    </source>
</evidence>
<dbReference type="GO" id="GO:0005829">
    <property type="term" value="C:cytosol"/>
    <property type="evidence" value="ECO:0007669"/>
    <property type="project" value="UniProtKB-SubCell"/>
</dbReference>
<evidence type="ECO:0000256" key="13">
    <source>
        <dbReference type="ARBA" id="ARBA00023002"/>
    </source>
</evidence>